<organism evidence="1 2">
    <name type="scientific">Reinekea blandensis MED297</name>
    <dbReference type="NCBI Taxonomy" id="314283"/>
    <lineage>
        <taxon>Bacteria</taxon>
        <taxon>Pseudomonadati</taxon>
        <taxon>Pseudomonadota</taxon>
        <taxon>Gammaproteobacteria</taxon>
        <taxon>Oceanospirillales</taxon>
        <taxon>Saccharospirillaceae</taxon>
        <taxon>Reinekea</taxon>
    </lineage>
</organism>
<dbReference type="STRING" id="314283.MED297_07666"/>
<gene>
    <name evidence="1" type="ORF">MED297_07666</name>
</gene>
<evidence type="ECO:0000313" key="2">
    <source>
        <dbReference type="Proteomes" id="UP000005953"/>
    </source>
</evidence>
<evidence type="ECO:0000313" key="1">
    <source>
        <dbReference type="EMBL" id="EAR07349.1"/>
    </source>
</evidence>
<protein>
    <recommendedName>
        <fullName evidence="3">DUF1400 domain-containing protein</fullName>
    </recommendedName>
</protein>
<name>A4BKJ6_9GAMM</name>
<sequence>MLALLGIMKKILLLIIFASSNALSETLWEKYLALPNDLNAEVVEVIEYSEGAIPEGYRYWIPDLLILQNQVNSGSKDSLCLAIRLMLSSDGGLREDLIALIARSIRINPSQFLTVTEQIALSDAVLMRILNMPGLEYVDRLGAQNYELSQRVSALRSVKEPSLLKLVEKYSGMVRLRK</sequence>
<evidence type="ECO:0008006" key="3">
    <source>
        <dbReference type="Google" id="ProtNLM"/>
    </source>
</evidence>
<accession>A4BKJ6</accession>
<comment type="caution">
    <text evidence="1">The sequence shown here is derived from an EMBL/GenBank/DDBJ whole genome shotgun (WGS) entry which is preliminary data.</text>
</comment>
<proteinExistence type="predicted"/>
<dbReference type="EMBL" id="AAOE01000046">
    <property type="protein sequence ID" value="EAR07349.1"/>
    <property type="molecule type" value="Genomic_DNA"/>
</dbReference>
<keyword evidence="2" id="KW-1185">Reference proteome</keyword>
<dbReference type="HOGENOM" id="CLU_1509420_0_0_6"/>
<dbReference type="Proteomes" id="UP000005953">
    <property type="component" value="Unassembled WGS sequence"/>
</dbReference>
<reference evidence="1 2" key="1">
    <citation type="submission" date="2006-02" db="EMBL/GenBank/DDBJ databases">
        <authorList>
            <person name="Pinhassi J."/>
            <person name="Pedros-Alio C."/>
            <person name="Ferriera S."/>
            <person name="Johnson J."/>
            <person name="Kravitz S."/>
            <person name="Halpern A."/>
            <person name="Remington K."/>
            <person name="Beeson K."/>
            <person name="Tran B."/>
            <person name="Rogers Y.-H."/>
            <person name="Friedman R."/>
            <person name="Venter J.C."/>
        </authorList>
    </citation>
    <scope>NUCLEOTIDE SEQUENCE [LARGE SCALE GENOMIC DNA]</scope>
    <source>
        <strain evidence="1 2">MED297</strain>
    </source>
</reference>
<dbReference type="AlphaFoldDB" id="A4BKJ6"/>
<dbReference type="RefSeq" id="WP_008045534.1">
    <property type="nucleotide sequence ID" value="NZ_CH724152.1"/>
</dbReference>